<gene>
    <name evidence="1" type="ORF">OPKNFCMD_3833</name>
</gene>
<evidence type="ECO:0000313" key="1">
    <source>
        <dbReference type="EMBL" id="GJD51082.1"/>
    </source>
</evidence>
<sequence length="106" mass="11058">MSPARPPCRKCQATAPGHCHRDACPRAAVLEPGTAHVLITPALLAEVLAAGLAHLVRAMPFDATTAVAVLAHPGLPPGYHGVREPVVLRAPGGRPACLRLKPERDT</sequence>
<reference evidence="1" key="2">
    <citation type="submission" date="2021-08" db="EMBL/GenBank/DDBJ databases">
        <authorList>
            <person name="Tani A."/>
            <person name="Ola A."/>
            <person name="Ogura Y."/>
            <person name="Katsura K."/>
            <person name="Hayashi T."/>
        </authorList>
    </citation>
    <scope>NUCLEOTIDE SEQUENCE</scope>
    <source>
        <strain evidence="1">KCTC 52305</strain>
    </source>
</reference>
<accession>A0ABQ4R2U3</accession>
<comment type="caution">
    <text evidence="1">The sequence shown here is derived from an EMBL/GenBank/DDBJ whole genome shotgun (WGS) entry which is preliminary data.</text>
</comment>
<proteinExistence type="predicted"/>
<reference evidence="1" key="1">
    <citation type="journal article" date="2021" name="Front. Microbiol.">
        <title>Comprehensive Comparative Genomics and Phenotyping of Methylobacterium Species.</title>
        <authorList>
            <person name="Alessa O."/>
            <person name="Ogura Y."/>
            <person name="Fujitani Y."/>
            <person name="Takami H."/>
            <person name="Hayashi T."/>
            <person name="Sahin N."/>
            <person name="Tani A."/>
        </authorList>
    </citation>
    <scope>NUCLEOTIDE SEQUENCE</scope>
    <source>
        <strain evidence="1">KCTC 52305</strain>
    </source>
</reference>
<protein>
    <submittedName>
        <fullName evidence="1">Uncharacterized protein</fullName>
    </submittedName>
</protein>
<organism evidence="1 2">
    <name type="scientific">Methylobacterium crusticola</name>
    <dbReference type="NCBI Taxonomy" id="1697972"/>
    <lineage>
        <taxon>Bacteria</taxon>
        <taxon>Pseudomonadati</taxon>
        <taxon>Pseudomonadota</taxon>
        <taxon>Alphaproteobacteria</taxon>
        <taxon>Hyphomicrobiales</taxon>
        <taxon>Methylobacteriaceae</taxon>
        <taxon>Methylobacterium</taxon>
    </lineage>
</organism>
<dbReference type="RefSeq" id="WP_128562125.1">
    <property type="nucleotide sequence ID" value="NZ_BPQH01000012.1"/>
</dbReference>
<evidence type="ECO:0000313" key="2">
    <source>
        <dbReference type="Proteomes" id="UP001055167"/>
    </source>
</evidence>
<keyword evidence="2" id="KW-1185">Reference proteome</keyword>
<dbReference type="Proteomes" id="UP001055167">
    <property type="component" value="Unassembled WGS sequence"/>
</dbReference>
<name>A0ABQ4R2U3_9HYPH</name>
<dbReference type="EMBL" id="BPQH01000012">
    <property type="protein sequence ID" value="GJD51082.1"/>
    <property type="molecule type" value="Genomic_DNA"/>
</dbReference>